<evidence type="ECO:0000256" key="1">
    <source>
        <dbReference type="SAM" id="MobiDB-lite"/>
    </source>
</evidence>
<proteinExistence type="predicted"/>
<gene>
    <name evidence="2" type="ORF">UW79_C0029G0002</name>
</gene>
<comment type="caution">
    <text evidence="2">The sequence shown here is derived from an EMBL/GenBank/DDBJ whole genome shotgun (WGS) entry which is preliminary data.</text>
</comment>
<accession>A0A0G1KBJ9</accession>
<evidence type="ECO:0000313" key="3">
    <source>
        <dbReference type="Proteomes" id="UP000034032"/>
    </source>
</evidence>
<organism evidence="2 3">
    <name type="scientific">Candidatus Yanofskybacteria bacterium GW2011_GWA2_44_9</name>
    <dbReference type="NCBI Taxonomy" id="1619025"/>
    <lineage>
        <taxon>Bacteria</taxon>
        <taxon>Candidatus Yanofskyibacteriota</taxon>
    </lineage>
</organism>
<dbReference type="EMBL" id="LCJR01000029">
    <property type="protein sequence ID" value="KKT80993.1"/>
    <property type="molecule type" value="Genomic_DNA"/>
</dbReference>
<sequence length="76" mass="8983">MIKKLIVRLVTNFQPRMNLGEKRFHEKSAMESLTEKERYDATMERRVEQRGSKFVSERTTPTEGEIRGPSEKEPQE</sequence>
<feature type="region of interest" description="Disordered" evidence="1">
    <location>
        <begin position="45"/>
        <end position="76"/>
    </location>
</feature>
<name>A0A0G1KBJ9_9BACT</name>
<protein>
    <submittedName>
        <fullName evidence="2">Uncharacterized protein</fullName>
    </submittedName>
</protein>
<feature type="compositionally biased region" description="Basic and acidic residues" evidence="1">
    <location>
        <begin position="64"/>
        <end position="76"/>
    </location>
</feature>
<reference evidence="2 3" key="1">
    <citation type="journal article" date="2015" name="Nature">
        <title>rRNA introns, odd ribosomes, and small enigmatic genomes across a large radiation of phyla.</title>
        <authorList>
            <person name="Brown C.T."/>
            <person name="Hug L.A."/>
            <person name="Thomas B.C."/>
            <person name="Sharon I."/>
            <person name="Castelle C.J."/>
            <person name="Singh A."/>
            <person name="Wilkins M.J."/>
            <person name="Williams K.H."/>
            <person name="Banfield J.F."/>
        </authorList>
    </citation>
    <scope>NUCLEOTIDE SEQUENCE [LARGE SCALE GENOMIC DNA]</scope>
</reference>
<dbReference type="Proteomes" id="UP000034032">
    <property type="component" value="Unassembled WGS sequence"/>
</dbReference>
<evidence type="ECO:0000313" key="2">
    <source>
        <dbReference type="EMBL" id="KKT80993.1"/>
    </source>
</evidence>
<dbReference type="AlphaFoldDB" id="A0A0G1KBJ9"/>